<feature type="compositionally biased region" description="Low complexity" evidence="1">
    <location>
        <begin position="11"/>
        <end position="21"/>
    </location>
</feature>
<feature type="domain" description="F-box" evidence="2">
    <location>
        <begin position="42"/>
        <end position="75"/>
    </location>
</feature>
<evidence type="ECO:0000313" key="3">
    <source>
        <dbReference type="EMBL" id="CAL4956957.1"/>
    </source>
</evidence>
<dbReference type="PANTHER" id="PTHR36140">
    <property type="entry name" value="F-BOX DOMAIN-CONTAINING PROTEIN-RELATED"/>
    <property type="match status" value="1"/>
</dbReference>
<dbReference type="SUPFAM" id="SSF81383">
    <property type="entry name" value="F-box domain"/>
    <property type="match status" value="1"/>
</dbReference>
<dbReference type="PANTHER" id="PTHR36140:SF9">
    <property type="entry name" value="F-BOX DOMAIN CONTAINING PROTEIN"/>
    <property type="match status" value="1"/>
</dbReference>
<dbReference type="Gene3D" id="1.20.1280.50">
    <property type="match status" value="1"/>
</dbReference>
<dbReference type="InterPro" id="IPR001810">
    <property type="entry name" value="F-box_dom"/>
</dbReference>
<dbReference type="Pfam" id="PF12937">
    <property type="entry name" value="F-box-like"/>
    <property type="match status" value="1"/>
</dbReference>
<sequence length="354" mass="38952">MPPVRRRDRAAAAAPYRRGQATSGCRQRGRRRADEEIDGAAALPDDAVAGIFSQFLDMGDVVRCAVTCRRWGRIVTARAGALARALPPPGRLLPRLAIGVFHQEAEDAPAARTRGSSPPALLPCFVPMASAARIITDDVWRPLIRSHGDGLLRNSRPVTISDGKLRRIGQAVVRRGVAFWPLDHGALGVRIISTTAAEITEMHLLPYDVPHYWPEARLLGVLPDDRLFFVYFGICGDTLMAKLSYFAIDGDDVAAGRKECSSLEEGILMHQMKVTCQDKLKLRWVCEKSGLIFFTLGESSGHSGTFALNLHDKLVEKVADGEGHKWRNFVGYEMGTAGYLASITPQTSPRRDRR</sequence>
<evidence type="ECO:0000256" key="1">
    <source>
        <dbReference type="SAM" id="MobiDB-lite"/>
    </source>
</evidence>
<gene>
    <name evidence="3" type="ORF">URODEC1_LOCUS42256</name>
</gene>
<name>A0ABC8Z8X0_9POAL</name>
<feature type="region of interest" description="Disordered" evidence="1">
    <location>
        <begin position="1"/>
        <end position="33"/>
    </location>
</feature>
<evidence type="ECO:0000313" key="4">
    <source>
        <dbReference type="Proteomes" id="UP001497457"/>
    </source>
</evidence>
<dbReference type="AlphaFoldDB" id="A0ABC8Z8X0"/>
<dbReference type="CDD" id="cd09917">
    <property type="entry name" value="F-box_SF"/>
    <property type="match status" value="1"/>
</dbReference>
<protein>
    <recommendedName>
        <fullName evidence="2">F-box domain-containing protein</fullName>
    </recommendedName>
</protein>
<dbReference type="EMBL" id="OZ075128">
    <property type="protein sequence ID" value="CAL4956957.1"/>
    <property type="molecule type" value="Genomic_DNA"/>
</dbReference>
<accession>A0ABC8Z8X0</accession>
<organism evidence="3 4">
    <name type="scientific">Urochloa decumbens</name>
    <dbReference type="NCBI Taxonomy" id="240449"/>
    <lineage>
        <taxon>Eukaryota</taxon>
        <taxon>Viridiplantae</taxon>
        <taxon>Streptophyta</taxon>
        <taxon>Embryophyta</taxon>
        <taxon>Tracheophyta</taxon>
        <taxon>Spermatophyta</taxon>
        <taxon>Magnoliopsida</taxon>
        <taxon>Liliopsida</taxon>
        <taxon>Poales</taxon>
        <taxon>Poaceae</taxon>
        <taxon>PACMAD clade</taxon>
        <taxon>Panicoideae</taxon>
        <taxon>Panicodae</taxon>
        <taxon>Paniceae</taxon>
        <taxon>Melinidinae</taxon>
        <taxon>Urochloa</taxon>
    </lineage>
</organism>
<evidence type="ECO:0000259" key="2">
    <source>
        <dbReference type="Pfam" id="PF12937"/>
    </source>
</evidence>
<proteinExistence type="predicted"/>
<reference evidence="4" key="1">
    <citation type="submission" date="2024-06" db="EMBL/GenBank/DDBJ databases">
        <authorList>
            <person name="Ryan C."/>
        </authorList>
    </citation>
    <scope>NUCLEOTIDE SEQUENCE [LARGE SCALE GENOMIC DNA]</scope>
</reference>
<reference evidence="3 4" key="2">
    <citation type="submission" date="2024-10" db="EMBL/GenBank/DDBJ databases">
        <authorList>
            <person name="Ryan C."/>
        </authorList>
    </citation>
    <scope>NUCLEOTIDE SEQUENCE [LARGE SCALE GENOMIC DNA]</scope>
</reference>
<keyword evidence="4" id="KW-1185">Reference proteome</keyword>
<dbReference type="InterPro" id="IPR036047">
    <property type="entry name" value="F-box-like_dom_sf"/>
</dbReference>
<dbReference type="Proteomes" id="UP001497457">
    <property type="component" value="Chromosome 18b"/>
</dbReference>